<proteinExistence type="predicted"/>
<protein>
    <submittedName>
        <fullName evidence="1">Uncharacterized protein</fullName>
    </submittedName>
</protein>
<reference evidence="1 2" key="1">
    <citation type="journal article" date="2016" name="Sci. Rep.">
        <title>Peltaster fructicola genome reveals evolution from an invasive phytopathogen to an ectophytic parasite.</title>
        <authorList>
            <person name="Xu C."/>
            <person name="Chen H."/>
            <person name="Gleason M.L."/>
            <person name="Xu J.R."/>
            <person name="Liu H."/>
            <person name="Zhang R."/>
            <person name="Sun G."/>
        </authorList>
    </citation>
    <scope>NUCLEOTIDE SEQUENCE [LARGE SCALE GENOMIC DNA]</scope>
    <source>
        <strain evidence="1 2">LNHT1506</strain>
    </source>
</reference>
<evidence type="ECO:0000313" key="2">
    <source>
        <dbReference type="Proteomes" id="UP000503462"/>
    </source>
</evidence>
<name>A0A6H0XXV7_9PEZI</name>
<gene>
    <name evidence="1" type="ORF">AMS68_005119</name>
</gene>
<keyword evidence="2" id="KW-1185">Reference proteome</keyword>
<dbReference type="OrthoDB" id="4483229at2759"/>
<dbReference type="Proteomes" id="UP000503462">
    <property type="component" value="Chromosome 3"/>
</dbReference>
<accession>A0A6H0XXV7</accession>
<organism evidence="1 2">
    <name type="scientific">Peltaster fructicola</name>
    <dbReference type="NCBI Taxonomy" id="286661"/>
    <lineage>
        <taxon>Eukaryota</taxon>
        <taxon>Fungi</taxon>
        <taxon>Dikarya</taxon>
        <taxon>Ascomycota</taxon>
        <taxon>Pezizomycotina</taxon>
        <taxon>Dothideomycetes</taxon>
        <taxon>Dothideomycetes incertae sedis</taxon>
        <taxon>Peltaster</taxon>
    </lineage>
</organism>
<dbReference type="AlphaFoldDB" id="A0A6H0XXV7"/>
<sequence>MSDTLCPVFCTAKLPIELIDEFFKEANKATQDNCYEAPVGYLVASTTLPEVIEESATICPIDEQALQDNPFLNKTTTEVIDWAQSNLHPECGLLNDQVVILDDRTAQDKTCLLLSLKEHYIIEFANRKTVPGPEEAPDAWIVIRSDFQSSIVTIMTKATGVGGDDHFEPLGREGHDGVLRIRETHAKDG</sequence>
<dbReference type="EMBL" id="CP051141">
    <property type="protein sequence ID" value="QIW99601.1"/>
    <property type="molecule type" value="Genomic_DNA"/>
</dbReference>
<evidence type="ECO:0000313" key="1">
    <source>
        <dbReference type="EMBL" id="QIW99601.1"/>
    </source>
</evidence>